<dbReference type="Gene3D" id="2.120.10.30">
    <property type="entry name" value="TolB, C-terminal domain"/>
    <property type="match status" value="1"/>
</dbReference>
<organism evidence="2">
    <name type="scientific">freshwater metagenome</name>
    <dbReference type="NCBI Taxonomy" id="449393"/>
    <lineage>
        <taxon>unclassified sequences</taxon>
        <taxon>metagenomes</taxon>
        <taxon>ecological metagenomes</taxon>
    </lineage>
</organism>
<evidence type="ECO:0000313" key="3">
    <source>
        <dbReference type="EMBL" id="CAB4814156.1"/>
    </source>
</evidence>
<accession>A0A6J6STJ6</accession>
<proteinExistence type="predicted"/>
<protein>
    <submittedName>
        <fullName evidence="2">Unannotated protein</fullName>
    </submittedName>
</protein>
<feature type="domain" description="SMP-30/Gluconolactonase/LRE-like region" evidence="1">
    <location>
        <begin position="12"/>
        <end position="285"/>
    </location>
</feature>
<dbReference type="SUPFAM" id="SSF63829">
    <property type="entry name" value="Calcium-dependent phosphotriesterase"/>
    <property type="match status" value="1"/>
</dbReference>
<evidence type="ECO:0000313" key="2">
    <source>
        <dbReference type="EMBL" id="CAB4738232.1"/>
    </source>
</evidence>
<gene>
    <name evidence="2" type="ORF">UFOPK2658_02124</name>
    <name evidence="3" type="ORF">UFOPK3004_01434</name>
    <name evidence="4" type="ORF">UFOPK4134_01312</name>
</gene>
<evidence type="ECO:0000259" key="1">
    <source>
        <dbReference type="Pfam" id="PF08450"/>
    </source>
</evidence>
<dbReference type="InterPro" id="IPR051262">
    <property type="entry name" value="SMP-30/CGR1_Lactonase"/>
</dbReference>
<dbReference type="PANTHER" id="PTHR47572:SF5">
    <property type="entry name" value="BLR2277 PROTEIN"/>
    <property type="match status" value="1"/>
</dbReference>
<name>A0A6J6STJ6_9ZZZZ</name>
<dbReference type="PANTHER" id="PTHR47572">
    <property type="entry name" value="LIPOPROTEIN-RELATED"/>
    <property type="match status" value="1"/>
</dbReference>
<dbReference type="AlphaFoldDB" id="A0A6J6STJ6"/>
<evidence type="ECO:0000313" key="4">
    <source>
        <dbReference type="EMBL" id="CAB5034164.1"/>
    </source>
</evidence>
<dbReference type="Pfam" id="PF08450">
    <property type="entry name" value="SGL"/>
    <property type="match status" value="1"/>
</dbReference>
<dbReference type="EMBL" id="CAFAAL010000154">
    <property type="protein sequence ID" value="CAB4814156.1"/>
    <property type="molecule type" value="Genomic_DNA"/>
</dbReference>
<dbReference type="EMBL" id="CAFBPS010000111">
    <property type="protein sequence ID" value="CAB5034164.1"/>
    <property type="molecule type" value="Genomic_DNA"/>
</dbReference>
<dbReference type="EMBL" id="CAEZYH010000198">
    <property type="protein sequence ID" value="CAB4738232.1"/>
    <property type="molecule type" value="Genomic_DNA"/>
</dbReference>
<dbReference type="InterPro" id="IPR011042">
    <property type="entry name" value="6-blade_b-propeller_TolB-like"/>
</dbReference>
<dbReference type="InterPro" id="IPR013658">
    <property type="entry name" value="SGL"/>
</dbReference>
<reference evidence="2" key="1">
    <citation type="submission" date="2020-05" db="EMBL/GenBank/DDBJ databases">
        <authorList>
            <person name="Chiriac C."/>
            <person name="Salcher M."/>
            <person name="Ghai R."/>
            <person name="Kavagutti S V."/>
        </authorList>
    </citation>
    <scope>NUCLEOTIDE SEQUENCE</scope>
</reference>
<sequence>MELIEVASGLKFPEGPIAMRDGSVILVEMFGPRITRVRPDGSKETIAEIKGGPNGAAIGPDGALYLCNNGGCFTEIDFGGLSFPGPFDKSKYSGGRIQRVDIATGAVSDLYTECDGRPLRAPNDLVFDTVGGFYFTDHGIRDLEARTADLTAIYYAKADGSLIREIDFPVESPNGIGLSPDGKKVYWAETHTGRVFQRDIVEPGVLAPTMPGDTSAVLYGLPGLQLLDSLGVDGSGNVCVATLVNGGITVISPSGELVEHVATGDLLTTNICFAADGSDTAYITLSGTGRLLKTKWTYGGLKLAYSA</sequence>